<sequence>MMRASKIGALGSFLVMMVLQPALSATSTTCQKAEWALWSAFENHFIQDSGRVLDASTPMQHSSSEGQSYGMFFALVADDRDQFDRMWNWSIDNLSGGDPTRQLPAWIWGKADDGSWRVLDPNSASDANLWYAYALLEAGRLWSEPTYTRQAHNLLDLIEAQEVDSLPGLGEMLLPGREWFFNPEEQTWQLNASYMPVPLLRRLALERPNGPWSKIADNTATLIAKTSPKGFAPNWTTYQAKQSPPSFMVDPRKGPDGSYDAIRTYLWAGMTDHRDPLYSRILKSLDGMITATRNDSQQFPPEVVNTQTGELYRNGPFGFSAALLPYFVANRQPDLLEKQYQRVNSALLRTAGLEASIDQQPPYYDYVLSLFGLGWLNNMYRFRPDGTLSLTWGKGCLNTTG</sequence>
<accession>A0A2R4XLZ7</accession>
<evidence type="ECO:0000256" key="6">
    <source>
        <dbReference type="ARBA" id="ARBA00023295"/>
    </source>
</evidence>
<evidence type="ECO:0000256" key="4">
    <source>
        <dbReference type="ARBA" id="ARBA00022801"/>
    </source>
</evidence>
<evidence type="ECO:0000313" key="9">
    <source>
        <dbReference type="EMBL" id="AWB34830.1"/>
    </source>
</evidence>
<evidence type="ECO:0000256" key="5">
    <source>
        <dbReference type="ARBA" id="ARBA00023001"/>
    </source>
</evidence>
<feature type="chain" id="PRO_5015313749" description="cellulase" evidence="8">
    <location>
        <begin position="25"/>
        <end position="401"/>
    </location>
</feature>
<comment type="catalytic activity">
    <reaction evidence="1">
        <text>Endohydrolysis of (1-&gt;4)-beta-D-glucosidic linkages in cellulose, lichenin and cereal beta-D-glucans.</text>
        <dbReference type="EC" id="3.2.1.4"/>
    </reaction>
</comment>
<dbReference type="OrthoDB" id="9766708at2"/>
<dbReference type="GO" id="GO:0030245">
    <property type="term" value="P:cellulose catabolic process"/>
    <property type="evidence" value="ECO:0007669"/>
    <property type="project" value="UniProtKB-KW"/>
</dbReference>
<gene>
    <name evidence="9" type="ORF">DBV39_15080</name>
</gene>
<dbReference type="KEGG" id="boz:DBV39_15080"/>
<protein>
    <recommendedName>
        <fullName evidence="3">cellulase</fullName>
        <ecNumber evidence="3">3.2.1.4</ecNumber>
    </recommendedName>
</protein>
<dbReference type="NCBIfam" id="NF008305">
    <property type="entry name" value="PRK11097.1"/>
    <property type="match status" value="1"/>
</dbReference>
<evidence type="ECO:0000256" key="1">
    <source>
        <dbReference type="ARBA" id="ARBA00000966"/>
    </source>
</evidence>
<reference evidence="9 10" key="1">
    <citation type="submission" date="2018-04" db="EMBL/GenBank/DDBJ databases">
        <title>Bordetella sp. HZ20 isolated from seawater.</title>
        <authorList>
            <person name="Sun C."/>
        </authorList>
    </citation>
    <scope>NUCLEOTIDE SEQUENCE [LARGE SCALE GENOMIC DNA]</scope>
    <source>
        <strain evidence="9 10">HZ20</strain>
    </source>
</reference>
<dbReference type="PRINTS" id="PR00735">
    <property type="entry name" value="GLHYDRLASE8"/>
</dbReference>
<keyword evidence="7" id="KW-0119">Carbohydrate metabolism</keyword>
<evidence type="ECO:0000256" key="2">
    <source>
        <dbReference type="ARBA" id="ARBA00009209"/>
    </source>
</evidence>
<keyword evidence="8" id="KW-0732">Signal</keyword>
<evidence type="ECO:0000256" key="7">
    <source>
        <dbReference type="ARBA" id="ARBA00023326"/>
    </source>
</evidence>
<dbReference type="GO" id="GO:0008810">
    <property type="term" value="F:cellulase activity"/>
    <property type="evidence" value="ECO:0007669"/>
    <property type="project" value="UniProtKB-EC"/>
</dbReference>
<dbReference type="Pfam" id="PF01270">
    <property type="entry name" value="Glyco_hydro_8"/>
    <property type="match status" value="1"/>
</dbReference>
<keyword evidence="6" id="KW-0326">Glycosidase</keyword>
<dbReference type="InterPro" id="IPR002037">
    <property type="entry name" value="Glyco_hydro_8"/>
</dbReference>
<name>A0A2R4XLZ7_9BURK</name>
<keyword evidence="5" id="KW-0136">Cellulose degradation</keyword>
<proteinExistence type="inferred from homology"/>
<evidence type="ECO:0000256" key="3">
    <source>
        <dbReference type="ARBA" id="ARBA00012601"/>
    </source>
</evidence>
<dbReference type="RefSeq" id="WP_108622240.1">
    <property type="nucleotide sequence ID" value="NZ_CP028901.1"/>
</dbReference>
<comment type="similarity">
    <text evidence="2">Belongs to the glycosyl hydrolase 8 (cellulase D) family.</text>
</comment>
<dbReference type="Proteomes" id="UP000244571">
    <property type="component" value="Chromosome"/>
</dbReference>
<evidence type="ECO:0000313" key="10">
    <source>
        <dbReference type="Proteomes" id="UP000244571"/>
    </source>
</evidence>
<dbReference type="EMBL" id="CP028901">
    <property type="protein sequence ID" value="AWB34830.1"/>
    <property type="molecule type" value="Genomic_DNA"/>
</dbReference>
<dbReference type="AlphaFoldDB" id="A0A2R4XLZ7"/>
<evidence type="ECO:0000256" key="8">
    <source>
        <dbReference type="SAM" id="SignalP"/>
    </source>
</evidence>
<keyword evidence="7" id="KW-0624">Polysaccharide degradation</keyword>
<dbReference type="SUPFAM" id="SSF48208">
    <property type="entry name" value="Six-hairpin glycosidases"/>
    <property type="match status" value="1"/>
</dbReference>
<feature type="signal peptide" evidence="8">
    <location>
        <begin position="1"/>
        <end position="24"/>
    </location>
</feature>
<dbReference type="InterPro" id="IPR008928">
    <property type="entry name" value="6-hairpin_glycosidase_sf"/>
</dbReference>
<dbReference type="Gene3D" id="1.50.10.10">
    <property type="match status" value="1"/>
</dbReference>
<dbReference type="InterPro" id="IPR012341">
    <property type="entry name" value="6hp_glycosidase-like_sf"/>
</dbReference>
<organism evidence="9 10">
    <name type="scientific">Orrella marina</name>
    <dbReference type="NCBI Taxonomy" id="2163011"/>
    <lineage>
        <taxon>Bacteria</taxon>
        <taxon>Pseudomonadati</taxon>
        <taxon>Pseudomonadota</taxon>
        <taxon>Betaproteobacteria</taxon>
        <taxon>Burkholderiales</taxon>
        <taxon>Alcaligenaceae</taxon>
        <taxon>Orrella</taxon>
    </lineage>
</organism>
<keyword evidence="10" id="KW-1185">Reference proteome</keyword>
<dbReference type="EC" id="3.2.1.4" evidence="3"/>
<keyword evidence="4" id="KW-0378">Hydrolase</keyword>